<dbReference type="InterPro" id="IPR036332">
    <property type="entry name" value="Major_coat_LA-virus_sf"/>
</dbReference>
<dbReference type="GO" id="GO:0019028">
    <property type="term" value="C:viral capsid"/>
    <property type="evidence" value="ECO:0007669"/>
    <property type="project" value="UniProtKB-KW"/>
</dbReference>
<evidence type="ECO:0000259" key="1">
    <source>
        <dbReference type="Pfam" id="PF09220"/>
    </source>
</evidence>
<evidence type="ECO:0000313" key="2">
    <source>
        <dbReference type="EMBL" id="QIP68062.1"/>
    </source>
</evidence>
<keyword evidence="2" id="KW-0946">Virion</keyword>
<name>A0A6G9ENP9_9VIRU</name>
<reference evidence="2" key="1">
    <citation type="submission" date="2019-10" db="EMBL/GenBank/DDBJ databases">
        <title>The virome associated to Eryshiphales from vegetable crops in Italy.</title>
        <authorList>
            <person name="Chiapello M."/>
            <person name="Turina M."/>
        </authorList>
    </citation>
    <scope>NUCLEOTIDE SEQUENCE</scope>
    <source>
        <strain evidence="2">PM-A_DN30194</strain>
    </source>
</reference>
<organism evidence="2">
    <name type="scientific">Erysiphales associated totivirus 10</name>
    <dbReference type="NCBI Taxonomy" id="2719840"/>
    <lineage>
        <taxon>Viruses</taxon>
        <taxon>Riboviria</taxon>
        <taxon>Orthornavirae</taxon>
        <taxon>Duplornaviricota</taxon>
        <taxon>Chrymotiviricetes</taxon>
        <taxon>Ghabrivirales</taxon>
        <taxon>Alphatotivirineae</taxon>
        <taxon>Orthototiviridae</taxon>
        <taxon>Totivirus</taxon>
    </lineage>
</organism>
<dbReference type="SUPFAM" id="SSF82856">
    <property type="entry name" value="L-A virus major coat protein"/>
    <property type="match status" value="1"/>
</dbReference>
<feature type="domain" description="Major coat protein L-A virus" evidence="1">
    <location>
        <begin position="43"/>
        <end position="374"/>
    </location>
</feature>
<keyword evidence="2" id="KW-0167">Capsid protein</keyword>
<dbReference type="EMBL" id="MN628281">
    <property type="protein sequence ID" value="QIP68062.1"/>
    <property type="molecule type" value="Genomic_RNA"/>
</dbReference>
<dbReference type="Pfam" id="PF09220">
    <property type="entry name" value="LA-virus_coat"/>
    <property type="match status" value="1"/>
</dbReference>
<protein>
    <submittedName>
        <fullName evidence="2">Coat protein</fullName>
    </submittedName>
</protein>
<sequence>MYSQLIKDAFGGEAAAGVTVGHLGDKLSLTNYSRVLLDTGKREYESQLEMSTDFVTVGLEPTHYEINVTGDVSGYNKRVLDSHGFVDLDAVITECTRSAMSTKLLPAKIHNVNATVTDCDSQEAFLYNMLVSWFKAYLSQGRDEGFKISAKAFRDNHLVLPMANGCGDATYEIKLGVPAPTRSNRTYFTQRDETNFWERPYVVKFNARTPEQQAFYLAHVLGRESDHVLNVEFDIETIPVANTLFESIGEDLPEDVEFGQVPWNNPGLLHMWIRDYVVLNRCYVAYAAALDLLGSLAYHPMPSFHESMWWNNLDFCVRLAPFTPTRARIPNFADGEMAMEDVSIYEFFKTEAADLETFLLNSAVVNYAVWLGLYAVLENSSNGIDDWNCALRATDESTSLMQGADTRAQLSSIVFDREVISLASRNCYLDFDTEVMSDENRCFSALKSLDGSTPCEMEVTRPVPYVSGALLMGTINLEMECFRHLRAQQQIKTTRSGLYSRDHLLQIANVYRLFGHEIRALTAVGRRPLTLWANRRELVLPYFDLASKLDDDDKLLLKHSVRRPGRADPILNAHFLQGEELLSVSISRPVLKITDYGTRHERASVLTRRQERVVKFNPKVRNVNSSTKRVIRGKSRKSYPEQDFREAPLDPRAATPVGRVLDVATAYDLNPNDIEDVDVVG</sequence>
<accession>A0A6G9ENP9</accession>
<dbReference type="Gene3D" id="3.90.1840.10">
    <property type="entry name" value="Major capsid protein"/>
    <property type="match status" value="1"/>
</dbReference>
<proteinExistence type="predicted"/>
<dbReference type="InterPro" id="IPR015302">
    <property type="entry name" value="Major_coat_LA-virus"/>
</dbReference>